<evidence type="ECO:0000256" key="3">
    <source>
        <dbReference type="ARBA" id="ARBA00005100"/>
    </source>
</evidence>
<keyword evidence="10" id="KW-0520">NAD</keyword>
<evidence type="ECO:0000256" key="9">
    <source>
        <dbReference type="ARBA" id="ARBA00022989"/>
    </source>
</evidence>
<dbReference type="GO" id="GO:0048040">
    <property type="term" value="F:UDP-glucuronate decarboxylase activity"/>
    <property type="evidence" value="ECO:0007669"/>
    <property type="project" value="UniProtKB-EC"/>
</dbReference>
<dbReference type="AlphaFoldDB" id="A0A2H0LY88"/>
<proteinExistence type="inferred from homology"/>
<evidence type="ECO:0000256" key="4">
    <source>
        <dbReference type="ARBA" id="ARBA00007505"/>
    </source>
</evidence>
<keyword evidence="6" id="KW-0812">Transmembrane</keyword>
<comment type="cofactor">
    <cofactor evidence="1">
        <name>NAD(+)</name>
        <dbReference type="ChEBI" id="CHEBI:57540"/>
    </cofactor>
</comment>
<evidence type="ECO:0000256" key="2">
    <source>
        <dbReference type="ARBA" id="ARBA00004447"/>
    </source>
</evidence>
<dbReference type="PRINTS" id="PR01713">
    <property type="entry name" value="NUCEPIMERASE"/>
</dbReference>
<keyword evidence="13" id="KW-0456">Lyase</keyword>
<dbReference type="EC" id="4.1.1.35" evidence="5"/>
<organism evidence="15 16">
    <name type="scientific">Candidatus Ghiorseimicrobium undicola</name>
    <dbReference type="NCBI Taxonomy" id="1974746"/>
    <lineage>
        <taxon>Bacteria</taxon>
        <taxon>Pseudomonadati</taxon>
        <taxon>Candidatus Omnitrophota</taxon>
        <taxon>Candidatus Ghiorseimicrobium</taxon>
    </lineage>
</organism>
<dbReference type="GO" id="GO:0033320">
    <property type="term" value="P:UDP-D-xylose biosynthetic process"/>
    <property type="evidence" value="ECO:0007669"/>
    <property type="project" value="UniProtKB-UniPathway"/>
</dbReference>
<keyword evidence="8" id="KW-0735">Signal-anchor</keyword>
<evidence type="ECO:0000256" key="1">
    <source>
        <dbReference type="ARBA" id="ARBA00001911"/>
    </source>
</evidence>
<evidence type="ECO:0000256" key="7">
    <source>
        <dbReference type="ARBA" id="ARBA00022793"/>
    </source>
</evidence>
<evidence type="ECO:0000256" key="8">
    <source>
        <dbReference type="ARBA" id="ARBA00022968"/>
    </source>
</evidence>
<keyword evidence="7" id="KW-0210">Decarboxylase</keyword>
<evidence type="ECO:0000313" key="15">
    <source>
        <dbReference type="EMBL" id="PIQ89390.1"/>
    </source>
</evidence>
<dbReference type="GO" id="GO:0070403">
    <property type="term" value="F:NAD+ binding"/>
    <property type="evidence" value="ECO:0007669"/>
    <property type="project" value="InterPro"/>
</dbReference>
<dbReference type="EMBL" id="PCWA01000045">
    <property type="protein sequence ID" value="PIQ89390.1"/>
    <property type="molecule type" value="Genomic_DNA"/>
</dbReference>
<feature type="domain" description="NAD(P)-binding" evidence="14">
    <location>
        <begin position="4"/>
        <end position="312"/>
    </location>
</feature>
<comment type="caution">
    <text evidence="15">The sequence shown here is derived from an EMBL/GenBank/DDBJ whole genome shotgun (WGS) entry which is preliminary data.</text>
</comment>
<comment type="subcellular location">
    <subcellularLocation>
        <location evidence="2">Golgi apparatus</location>
        <location evidence="2">Golgi stack membrane</location>
        <topology evidence="2">Single-pass type II membrane protein</topology>
    </subcellularLocation>
</comment>
<keyword evidence="11" id="KW-0333">Golgi apparatus</keyword>
<evidence type="ECO:0000256" key="6">
    <source>
        <dbReference type="ARBA" id="ARBA00022692"/>
    </source>
</evidence>
<dbReference type="InterPro" id="IPR016040">
    <property type="entry name" value="NAD(P)-bd_dom"/>
</dbReference>
<evidence type="ECO:0000256" key="13">
    <source>
        <dbReference type="ARBA" id="ARBA00023239"/>
    </source>
</evidence>
<gene>
    <name evidence="15" type="ORF">COV72_03345</name>
</gene>
<protein>
    <recommendedName>
        <fullName evidence="5">UDP-glucuronate decarboxylase</fullName>
        <ecNumber evidence="5">4.1.1.35</ecNumber>
    </recommendedName>
</protein>
<reference evidence="15 16" key="1">
    <citation type="submission" date="2017-09" db="EMBL/GenBank/DDBJ databases">
        <title>Depth-based differentiation of microbial function through sediment-hosted aquifers and enrichment of novel symbionts in the deep terrestrial subsurface.</title>
        <authorList>
            <person name="Probst A.J."/>
            <person name="Ladd B."/>
            <person name="Jarett J.K."/>
            <person name="Geller-Mcgrath D.E."/>
            <person name="Sieber C.M."/>
            <person name="Emerson J.B."/>
            <person name="Anantharaman K."/>
            <person name="Thomas B.C."/>
            <person name="Malmstrom R."/>
            <person name="Stieglmeier M."/>
            <person name="Klingl A."/>
            <person name="Woyke T."/>
            <person name="Ryan C.M."/>
            <person name="Banfield J.F."/>
        </authorList>
    </citation>
    <scope>NUCLEOTIDE SEQUENCE [LARGE SCALE GENOMIC DNA]</scope>
    <source>
        <strain evidence="15">CG11_big_fil_rev_8_21_14_0_20_42_13</strain>
    </source>
</reference>
<evidence type="ECO:0000256" key="12">
    <source>
        <dbReference type="ARBA" id="ARBA00023136"/>
    </source>
</evidence>
<evidence type="ECO:0000259" key="14">
    <source>
        <dbReference type="Pfam" id="PF16363"/>
    </source>
</evidence>
<sequence>MKYLITGGAGFIGSHLADSLIAKNNKVIILDNLSTGRYGNLAHLTHNPGFKFVEGNILDEKLVDKLVDEADGVFHLAAAVGVDLIVKKPLESMTTNIKGSEVVLEAAHRYRKKILITSTSEIYGKNVNGPLKEEDDRILGSPLKSRWSYSTAKAVDEILAYIYCKEKGLPTVIVRLFNTVGPRQTGAYGMVIPRFVSQALSNKDITVYGDGKQSRCFLHVRDVVEALVKLINTEEAVGEVFNIGSQEEITIKDLAERIIKTTGSNSGLIFIPYDKAYEKGFEDMQRRVPDIKKINKLIGFKPTVDLNEIIKSVVAHIKQDSR</sequence>
<dbReference type="Proteomes" id="UP000229641">
    <property type="component" value="Unassembled WGS sequence"/>
</dbReference>
<dbReference type="PANTHER" id="PTHR43078">
    <property type="entry name" value="UDP-GLUCURONIC ACID DECARBOXYLASE-RELATED"/>
    <property type="match status" value="1"/>
</dbReference>
<dbReference type="InterPro" id="IPR044516">
    <property type="entry name" value="UXS-like"/>
</dbReference>
<dbReference type="GO" id="GO:0005737">
    <property type="term" value="C:cytoplasm"/>
    <property type="evidence" value="ECO:0007669"/>
    <property type="project" value="TreeGrafter"/>
</dbReference>
<evidence type="ECO:0000313" key="16">
    <source>
        <dbReference type="Proteomes" id="UP000229641"/>
    </source>
</evidence>
<name>A0A2H0LY88_9BACT</name>
<evidence type="ECO:0000256" key="11">
    <source>
        <dbReference type="ARBA" id="ARBA00023034"/>
    </source>
</evidence>
<dbReference type="UniPathway" id="UPA00796">
    <property type="reaction ID" value="UER00771"/>
</dbReference>
<dbReference type="Pfam" id="PF16363">
    <property type="entry name" value="GDP_Man_Dehyd"/>
    <property type="match status" value="1"/>
</dbReference>
<dbReference type="GO" id="GO:0042732">
    <property type="term" value="P:D-xylose metabolic process"/>
    <property type="evidence" value="ECO:0007669"/>
    <property type="project" value="InterPro"/>
</dbReference>
<dbReference type="Gene3D" id="3.40.50.720">
    <property type="entry name" value="NAD(P)-binding Rossmann-like Domain"/>
    <property type="match status" value="1"/>
</dbReference>
<evidence type="ECO:0000256" key="5">
    <source>
        <dbReference type="ARBA" id="ARBA00012290"/>
    </source>
</evidence>
<comment type="pathway">
    <text evidence="3">Nucleotide-sugar biosynthesis; UDP-alpha-D-xylose biosynthesis; UDP-alpha-D-xylose from UDP-alpha-D-glucuronate: step 1/1.</text>
</comment>
<evidence type="ECO:0000256" key="10">
    <source>
        <dbReference type="ARBA" id="ARBA00023027"/>
    </source>
</evidence>
<keyword evidence="9" id="KW-1133">Transmembrane helix</keyword>
<comment type="similarity">
    <text evidence="4">Belongs to the NAD(P)-dependent epimerase/dehydratase family. UDP-glucuronic acid decarboxylase subfamily.</text>
</comment>
<dbReference type="SUPFAM" id="SSF51735">
    <property type="entry name" value="NAD(P)-binding Rossmann-fold domains"/>
    <property type="match status" value="1"/>
</dbReference>
<dbReference type="InterPro" id="IPR036291">
    <property type="entry name" value="NAD(P)-bd_dom_sf"/>
</dbReference>
<dbReference type="PANTHER" id="PTHR43078:SF6">
    <property type="entry name" value="UDP-GLUCURONIC ACID DECARBOXYLASE 1"/>
    <property type="match status" value="1"/>
</dbReference>
<keyword evidence="12" id="KW-0472">Membrane</keyword>
<accession>A0A2H0LY88</accession>